<dbReference type="EMBL" id="JAGGKV010000019">
    <property type="protein sequence ID" value="MBP1966205.1"/>
    <property type="molecule type" value="Genomic_DNA"/>
</dbReference>
<reference evidence="1 2" key="1">
    <citation type="submission" date="2021-03" db="EMBL/GenBank/DDBJ databases">
        <title>Genomic Encyclopedia of Type Strains, Phase IV (KMG-IV): sequencing the most valuable type-strain genomes for metagenomic binning, comparative biology and taxonomic classification.</title>
        <authorList>
            <person name="Goeker M."/>
        </authorList>
    </citation>
    <scope>NUCLEOTIDE SEQUENCE [LARGE SCALE GENOMIC DNA]</scope>
    <source>
        <strain evidence="1 2">DSM 24950</strain>
    </source>
</reference>
<dbReference type="GO" id="GO:0016301">
    <property type="term" value="F:kinase activity"/>
    <property type="evidence" value="ECO:0007669"/>
    <property type="project" value="UniProtKB-KW"/>
</dbReference>
<organism evidence="1 2">
    <name type="scientific">Paenibacillus aceris</name>
    <dbReference type="NCBI Taxonomy" id="869555"/>
    <lineage>
        <taxon>Bacteria</taxon>
        <taxon>Bacillati</taxon>
        <taxon>Bacillota</taxon>
        <taxon>Bacilli</taxon>
        <taxon>Bacillales</taxon>
        <taxon>Paenibacillaceae</taxon>
        <taxon>Paenibacillus</taxon>
    </lineage>
</organism>
<comment type="caution">
    <text evidence="1">The sequence shown here is derived from an EMBL/GenBank/DDBJ whole genome shotgun (WGS) entry which is preliminary data.</text>
</comment>
<sequence>MEKYLYDVQSSYAAGVDIGGTKINTGIINRQGEVLYSFSLPTLAGKRVSSSG</sequence>
<dbReference type="Proteomes" id="UP001519344">
    <property type="component" value="Unassembled WGS sequence"/>
</dbReference>
<gene>
    <name evidence="1" type="ORF">J2Z65_005464</name>
</gene>
<name>A0ABS4I5M0_9BACL</name>
<protein>
    <submittedName>
        <fullName evidence="1">NBD/HSP70 family sugar kinase</fullName>
    </submittedName>
</protein>
<proteinExistence type="predicted"/>
<evidence type="ECO:0000313" key="1">
    <source>
        <dbReference type="EMBL" id="MBP1966205.1"/>
    </source>
</evidence>
<accession>A0ABS4I5M0</accession>
<dbReference type="InterPro" id="IPR043129">
    <property type="entry name" value="ATPase_NBD"/>
</dbReference>
<dbReference type="Gene3D" id="3.30.420.40">
    <property type="match status" value="1"/>
</dbReference>
<keyword evidence="2" id="KW-1185">Reference proteome</keyword>
<dbReference type="SUPFAM" id="SSF53067">
    <property type="entry name" value="Actin-like ATPase domain"/>
    <property type="match status" value="1"/>
</dbReference>
<dbReference type="RefSeq" id="WP_167052272.1">
    <property type="nucleotide sequence ID" value="NZ_JAAOZR010000002.1"/>
</dbReference>
<keyword evidence="1" id="KW-0418">Kinase</keyword>
<evidence type="ECO:0000313" key="2">
    <source>
        <dbReference type="Proteomes" id="UP001519344"/>
    </source>
</evidence>
<keyword evidence="1" id="KW-0808">Transferase</keyword>